<dbReference type="EMBL" id="PGOL01002947">
    <property type="protein sequence ID" value="PKI44102.1"/>
    <property type="molecule type" value="Genomic_DNA"/>
</dbReference>
<dbReference type="InterPro" id="IPR036097">
    <property type="entry name" value="HisK_dim/P_sf"/>
</dbReference>
<dbReference type="Gene3D" id="3.30.565.10">
    <property type="entry name" value="Histidine kinase-like ATPase, C-terminal domain"/>
    <property type="match status" value="1"/>
</dbReference>
<organism evidence="5 6">
    <name type="scientific">Punica granatum</name>
    <name type="common">Pomegranate</name>
    <dbReference type="NCBI Taxonomy" id="22663"/>
    <lineage>
        <taxon>Eukaryota</taxon>
        <taxon>Viridiplantae</taxon>
        <taxon>Streptophyta</taxon>
        <taxon>Embryophyta</taxon>
        <taxon>Tracheophyta</taxon>
        <taxon>Spermatophyta</taxon>
        <taxon>Magnoliopsida</taxon>
        <taxon>eudicotyledons</taxon>
        <taxon>Gunneridae</taxon>
        <taxon>Pentapetalae</taxon>
        <taxon>rosids</taxon>
        <taxon>malvids</taxon>
        <taxon>Myrtales</taxon>
        <taxon>Lythraceae</taxon>
        <taxon>Punica</taxon>
    </lineage>
</organism>
<evidence type="ECO:0000313" key="5">
    <source>
        <dbReference type="EMBL" id="PKI44102.1"/>
    </source>
</evidence>
<accession>A0A2I0IJF5</accession>
<name>A0A2I0IJF5_PUNGR</name>
<dbReference type="AlphaFoldDB" id="A0A2I0IJF5"/>
<evidence type="ECO:0000313" key="6">
    <source>
        <dbReference type="Proteomes" id="UP000233551"/>
    </source>
</evidence>
<protein>
    <recommendedName>
        <fullName evidence="2">histidine kinase</fullName>
        <ecNumber evidence="2">2.7.13.3</ecNumber>
    </recommendedName>
</protein>
<keyword evidence="3" id="KW-0597">Phosphoprotein</keyword>
<evidence type="ECO:0000256" key="3">
    <source>
        <dbReference type="ARBA" id="ARBA00022553"/>
    </source>
</evidence>
<dbReference type="InterPro" id="IPR050956">
    <property type="entry name" value="2C_system_His_kinase"/>
</dbReference>
<sequence>MYGLSGIIVVLSFTIFIVRAARREMQLCARLIDQMEAAQEAENKSKSISFANASHDIRASLACISALIQMCHIEAEDALTPKLWKTLQQMDNCVKDLLGLLNSLLDASKIEAGKMLLEEEEFDLAQLLEDVVDMFHPVAMNKGIDMEPSSEDHTIHKANKKVHRKFSWLFFWKGERSKDIEEVSMLQRDPNSMEFVFEVNDTGKGTPKEKRKSAFKNYVQVKESAH</sequence>
<dbReference type="EC" id="2.7.13.3" evidence="2"/>
<dbReference type="SUPFAM" id="SSF47384">
    <property type="entry name" value="Homodimeric domain of signal transducing histidine kinase"/>
    <property type="match status" value="1"/>
</dbReference>
<evidence type="ECO:0000259" key="4">
    <source>
        <dbReference type="PROSITE" id="PS50109"/>
    </source>
</evidence>
<dbReference type="PANTHER" id="PTHR43719">
    <property type="entry name" value="TWO-COMPONENT HISTIDINE KINASE"/>
    <property type="match status" value="1"/>
</dbReference>
<dbReference type="Gene3D" id="1.10.287.130">
    <property type="match status" value="1"/>
</dbReference>
<evidence type="ECO:0000256" key="2">
    <source>
        <dbReference type="ARBA" id="ARBA00012438"/>
    </source>
</evidence>
<keyword evidence="6" id="KW-1185">Reference proteome</keyword>
<dbReference type="InterPro" id="IPR005467">
    <property type="entry name" value="His_kinase_dom"/>
</dbReference>
<proteinExistence type="predicted"/>
<dbReference type="Pfam" id="PF00512">
    <property type="entry name" value="HisKA"/>
    <property type="match status" value="1"/>
</dbReference>
<comment type="caution">
    <text evidence="5">The sequence shown here is derived from an EMBL/GenBank/DDBJ whole genome shotgun (WGS) entry which is preliminary data.</text>
</comment>
<dbReference type="InterPro" id="IPR003661">
    <property type="entry name" value="HisK_dim/P_dom"/>
</dbReference>
<dbReference type="Proteomes" id="UP000233551">
    <property type="component" value="Unassembled WGS sequence"/>
</dbReference>
<reference evidence="5 6" key="1">
    <citation type="submission" date="2017-11" db="EMBL/GenBank/DDBJ databases">
        <title>De-novo sequencing of pomegranate (Punica granatum L.) genome.</title>
        <authorList>
            <person name="Akparov Z."/>
            <person name="Amiraslanov A."/>
            <person name="Hajiyeva S."/>
            <person name="Abbasov M."/>
            <person name="Kaur K."/>
            <person name="Hamwieh A."/>
            <person name="Solovyev V."/>
            <person name="Salamov A."/>
            <person name="Braich B."/>
            <person name="Kosarev P."/>
            <person name="Mahmoud A."/>
            <person name="Hajiyev E."/>
            <person name="Babayeva S."/>
            <person name="Izzatullayeva V."/>
            <person name="Mammadov A."/>
            <person name="Mammadov A."/>
            <person name="Sharifova S."/>
            <person name="Ojaghi J."/>
            <person name="Eynullazada K."/>
            <person name="Bayramov B."/>
            <person name="Abdulazimova A."/>
            <person name="Shahmuradov I."/>
        </authorList>
    </citation>
    <scope>NUCLEOTIDE SEQUENCE [LARGE SCALE GENOMIC DNA]</scope>
    <source>
        <strain evidence="6">cv. AG2017</strain>
        <tissue evidence="5">Leaf</tissue>
    </source>
</reference>
<dbReference type="SMART" id="SM00388">
    <property type="entry name" value="HisKA"/>
    <property type="match status" value="1"/>
</dbReference>
<dbReference type="PROSITE" id="PS50109">
    <property type="entry name" value="HIS_KIN"/>
    <property type="match status" value="1"/>
</dbReference>
<dbReference type="InterPro" id="IPR036890">
    <property type="entry name" value="HATPase_C_sf"/>
</dbReference>
<dbReference type="SUPFAM" id="SSF55874">
    <property type="entry name" value="ATPase domain of HSP90 chaperone/DNA topoisomerase II/histidine kinase"/>
    <property type="match status" value="1"/>
</dbReference>
<dbReference type="GO" id="GO:0000155">
    <property type="term" value="F:phosphorelay sensor kinase activity"/>
    <property type="evidence" value="ECO:0007669"/>
    <property type="project" value="InterPro"/>
</dbReference>
<dbReference type="PANTHER" id="PTHR43719:SF75">
    <property type="entry name" value="HISTIDINE KINASE CKI1"/>
    <property type="match status" value="1"/>
</dbReference>
<dbReference type="STRING" id="22663.A0A2I0IJF5"/>
<gene>
    <name evidence="5" type="ORF">CRG98_035514</name>
</gene>
<comment type="catalytic activity">
    <reaction evidence="1">
        <text>ATP + protein L-histidine = ADP + protein N-phospho-L-histidine.</text>
        <dbReference type="EC" id="2.7.13.3"/>
    </reaction>
</comment>
<feature type="domain" description="Histidine kinase" evidence="4">
    <location>
        <begin position="52"/>
        <end position="226"/>
    </location>
</feature>
<evidence type="ECO:0000256" key="1">
    <source>
        <dbReference type="ARBA" id="ARBA00000085"/>
    </source>
</evidence>